<name>A0A810AM38_9BRAD</name>
<dbReference type="AlphaFoldDB" id="A0A810AM38"/>
<dbReference type="RefSeq" id="WP_182869730.1">
    <property type="nucleotide sequence ID" value="NZ_AP022638.1"/>
</dbReference>
<evidence type="ECO:0000313" key="1">
    <source>
        <dbReference type="EMBL" id="BCE55155.1"/>
    </source>
</evidence>
<proteinExistence type="predicted"/>
<reference evidence="2" key="2">
    <citation type="submission" date="2020-05" db="EMBL/GenBank/DDBJ databases">
        <title>Complete genome sequence of Bradyrhizobium diazoefficiens XF6 isolated from soybean nodule.</title>
        <authorList>
            <person name="Noda R."/>
            <person name="Kakizaki K."/>
            <person name="Minamisawa K."/>
        </authorList>
    </citation>
    <scope>NUCLEOTIDE SEQUENCE</scope>
    <source>
        <strain evidence="2">XF6</strain>
    </source>
</reference>
<dbReference type="EMBL" id="AP023095">
    <property type="protein sequence ID" value="BCE55155.1"/>
    <property type="molecule type" value="Genomic_DNA"/>
</dbReference>
<protein>
    <submittedName>
        <fullName evidence="2">Uncharacterized protein</fullName>
    </submittedName>
</protein>
<accession>A0A810AM38</accession>
<evidence type="ECO:0000313" key="2">
    <source>
        <dbReference type="EMBL" id="BCE63888.1"/>
    </source>
</evidence>
<sequence length="65" mass="7526">MTDLRRMIIERIKDRGPGPMWILDSYYHLISSGIAPDKAMQALTLFVDEVVEKKRQRLGPLKVVE</sequence>
<organism evidence="2">
    <name type="scientific">Bradyrhizobium diazoefficiens</name>
    <dbReference type="NCBI Taxonomy" id="1355477"/>
    <lineage>
        <taxon>Bacteria</taxon>
        <taxon>Pseudomonadati</taxon>
        <taxon>Pseudomonadota</taxon>
        <taxon>Alphaproteobacteria</taxon>
        <taxon>Hyphomicrobiales</taxon>
        <taxon>Nitrobacteraceae</taxon>
        <taxon>Bradyrhizobium</taxon>
    </lineage>
</organism>
<reference evidence="1" key="1">
    <citation type="submission" date="2020-05" db="EMBL/GenBank/DDBJ databases">
        <title>Complete genome sequence of Bradyrhizobium diazoefficiens XF5 isolated from soybean nodule.</title>
        <authorList>
            <person name="Noda R."/>
            <person name="Kakizaki K."/>
            <person name="Minamisawa K."/>
        </authorList>
    </citation>
    <scope>NUCLEOTIDE SEQUENCE</scope>
    <source>
        <strain evidence="1">XF5</strain>
    </source>
</reference>
<gene>
    <name evidence="1" type="ORF">XF5B_26670</name>
    <name evidence="2" type="ORF">XF6B_26870</name>
</gene>
<dbReference type="EMBL" id="AP023096">
    <property type="protein sequence ID" value="BCE63888.1"/>
    <property type="molecule type" value="Genomic_DNA"/>
</dbReference>